<accession>A0A1G4ZE68</accession>
<protein>
    <submittedName>
        <fullName evidence="2">Divergent AAA domain</fullName>
    </submittedName>
</protein>
<dbReference type="AlphaFoldDB" id="A0A1G4ZE68"/>
<dbReference type="GeneID" id="23844235"/>
<comment type="caution">
    <text evidence="2">The sequence shown here is derived from an EMBL/GenBank/DDBJ whole genome shotgun (WGS) entry which is preliminary data.</text>
</comment>
<evidence type="ECO:0000313" key="2">
    <source>
        <dbReference type="EMBL" id="SCX63990.1"/>
    </source>
</evidence>
<dbReference type="Proteomes" id="UP000183569">
    <property type="component" value="Unassembled WGS sequence"/>
</dbReference>
<dbReference type="Pfam" id="PF04326">
    <property type="entry name" value="SLFN_AlbA_2"/>
    <property type="match status" value="1"/>
</dbReference>
<dbReference type="InterPro" id="IPR038461">
    <property type="entry name" value="Schlafen_AlbA_2_dom_sf"/>
</dbReference>
<feature type="domain" description="Schlafen AlbA-2" evidence="1">
    <location>
        <begin position="28"/>
        <end position="144"/>
    </location>
</feature>
<reference evidence="2 3" key="1">
    <citation type="submission" date="2016-10" db="EMBL/GenBank/DDBJ databases">
        <authorList>
            <person name="Varghese N."/>
            <person name="Submissions S."/>
        </authorList>
    </citation>
    <scope>NUCLEOTIDE SEQUENCE [LARGE SCALE GENOMIC DNA]</scope>
    <source>
        <strain evidence="2 3">CGMCC 1.12102</strain>
    </source>
</reference>
<sequence>MKILKTLKTGVNKNEFSRGSYRVSLEGQLLDQKSLRAVTGKKTDWNEIAKDCITFANATGGRLLFGIVDGQSTPRADQHIPSDLLDTVRRKLADRTVNVSVLPDVVTAPNGGHDIELRISRALAVAPTTDGWYFLRVAYQNKPVTGDDVMQLASERAALPWETQTTLQIPRSDVNVIIGDSRAIVSGRYAYAGQINQSLISTTVCNGRSIAAKQNPSNSRTHP</sequence>
<dbReference type="Gene3D" id="3.30.950.30">
    <property type="entry name" value="Schlafen, AAA domain"/>
    <property type="match status" value="1"/>
</dbReference>
<organism evidence="2 3">
    <name type="scientific">Kosakonia sacchari</name>
    <dbReference type="NCBI Taxonomy" id="1158459"/>
    <lineage>
        <taxon>Bacteria</taxon>
        <taxon>Pseudomonadati</taxon>
        <taxon>Pseudomonadota</taxon>
        <taxon>Gammaproteobacteria</taxon>
        <taxon>Enterobacterales</taxon>
        <taxon>Enterobacteriaceae</taxon>
        <taxon>Kosakonia</taxon>
    </lineage>
</organism>
<proteinExistence type="predicted"/>
<dbReference type="InterPro" id="IPR007421">
    <property type="entry name" value="Schlafen_AlbA_2_dom"/>
</dbReference>
<evidence type="ECO:0000313" key="3">
    <source>
        <dbReference type="Proteomes" id="UP000183569"/>
    </source>
</evidence>
<gene>
    <name evidence="2" type="ORF">SAMN02927897_04670</name>
</gene>
<dbReference type="EMBL" id="FMUI01000027">
    <property type="protein sequence ID" value="SCX63990.1"/>
    <property type="molecule type" value="Genomic_DNA"/>
</dbReference>
<evidence type="ECO:0000259" key="1">
    <source>
        <dbReference type="Pfam" id="PF04326"/>
    </source>
</evidence>
<dbReference type="RefSeq" id="WP_017460113.1">
    <property type="nucleotide sequence ID" value="NZ_FMUI01000027.1"/>
</dbReference>
<name>A0A1G4ZE68_9ENTR</name>